<dbReference type="PANTHER" id="PTHR16821">
    <property type="entry name" value="FRATAXIN"/>
    <property type="match status" value="1"/>
</dbReference>
<dbReference type="EC" id="1.16.3.1" evidence="3"/>
<dbReference type="SMART" id="SM01219">
    <property type="entry name" value="Frataxin_Cyay"/>
    <property type="match status" value="1"/>
</dbReference>
<evidence type="ECO:0000256" key="2">
    <source>
        <dbReference type="ARBA" id="ARBA00008183"/>
    </source>
</evidence>
<comment type="catalytic activity">
    <reaction evidence="12">
        <text>4 Fe(2+) + O2 + 4 H(+) = 4 Fe(3+) + 2 H2O</text>
        <dbReference type="Rhea" id="RHEA:11148"/>
        <dbReference type="ChEBI" id="CHEBI:15377"/>
        <dbReference type="ChEBI" id="CHEBI:15378"/>
        <dbReference type="ChEBI" id="CHEBI:15379"/>
        <dbReference type="ChEBI" id="CHEBI:29033"/>
        <dbReference type="ChEBI" id="CHEBI:29034"/>
        <dbReference type="EC" id="1.16.3.1"/>
    </reaction>
</comment>
<keyword evidence="9" id="KW-0408">Iron</keyword>
<dbReference type="Pfam" id="PF01491">
    <property type="entry name" value="Frataxin_Cyay"/>
    <property type="match status" value="1"/>
</dbReference>
<dbReference type="Proteomes" id="UP000823775">
    <property type="component" value="Unassembled WGS sequence"/>
</dbReference>
<evidence type="ECO:0000256" key="10">
    <source>
        <dbReference type="ARBA" id="ARBA00023065"/>
    </source>
</evidence>
<comment type="subcellular location">
    <subcellularLocation>
        <location evidence="1">Mitochondrion</location>
    </subcellularLocation>
</comment>
<dbReference type="PRINTS" id="PR00904">
    <property type="entry name" value="FRATAXIN"/>
</dbReference>
<proteinExistence type="inferred from homology"/>
<comment type="similarity">
    <text evidence="2">Belongs to the frataxin family.</text>
</comment>
<organism evidence="13 14">
    <name type="scientific">Datura stramonium</name>
    <name type="common">Jimsonweed</name>
    <name type="synonym">Common thornapple</name>
    <dbReference type="NCBI Taxonomy" id="4076"/>
    <lineage>
        <taxon>Eukaryota</taxon>
        <taxon>Viridiplantae</taxon>
        <taxon>Streptophyta</taxon>
        <taxon>Embryophyta</taxon>
        <taxon>Tracheophyta</taxon>
        <taxon>Spermatophyta</taxon>
        <taxon>Magnoliopsida</taxon>
        <taxon>eudicotyledons</taxon>
        <taxon>Gunneridae</taxon>
        <taxon>Pentapetalae</taxon>
        <taxon>asterids</taxon>
        <taxon>lamiids</taxon>
        <taxon>Solanales</taxon>
        <taxon>Solanaceae</taxon>
        <taxon>Solanoideae</taxon>
        <taxon>Datureae</taxon>
        <taxon>Datura</taxon>
    </lineage>
</organism>
<evidence type="ECO:0000256" key="6">
    <source>
        <dbReference type="ARBA" id="ARBA00022496"/>
    </source>
</evidence>
<evidence type="ECO:0000256" key="1">
    <source>
        <dbReference type="ARBA" id="ARBA00004173"/>
    </source>
</evidence>
<keyword evidence="5" id="KW-0813">Transport</keyword>
<sequence length="209" mass="23353">MAKSKLAYGAKMASSCSRKLLLLRKPLCRTLKPNSSPCSSSAIQRSFLSTFTYNYLLESSGTISKTLISELSRSYCSRSSPLQDASEGPAAIDYRSLLQEDEYHRLANATIHDLLDKLEEYGDSVDIDGFDVDYGNEVLTLKLGSLGTYVINKQTPNRQIWMSSPVSGPSRFDWDHSSQGWFYRRTKANLLKVLEDELEQLCGSAINLS</sequence>
<dbReference type="SUPFAM" id="SSF55387">
    <property type="entry name" value="Frataxin/Nqo15-like"/>
    <property type="match status" value="1"/>
</dbReference>
<evidence type="ECO:0000313" key="14">
    <source>
        <dbReference type="Proteomes" id="UP000823775"/>
    </source>
</evidence>
<evidence type="ECO:0000256" key="11">
    <source>
        <dbReference type="ARBA" id="ARBA00023128"/>
    </source>
</evidence>
<dbReference type="EMBL" id="JACEIK010005728">
    <property type="protein sequence ID" value="MCE0482097.1"/>
    <property type="molecule type" value="Genomic_DNA"/>
</dbReference>
<keyword evidence="7" id="KW-0809">Transit peptide</keyword>
<comment type="caution">
    <text evidence="13">The sequence shown here is derived from an EMBL/GenBank/DDBJ whole genome shotgun (WGS) entry which is preliminary data.</text>
</comment>
<keyword evidence="14" id="KW-1185">Reference proteome</keyword>
<evidence type="ECO:0000256" key="3">
    <source>
        <dbReference type="ARBA" id="ARBA00013107"/>
    </source>
</evidence>
<dbReference type="Gene3D" id="3.30.920.10">
    <property type="entry name" value="Frataxin/CyaY"/>
    <property type="match status" value="1"/>
</dbReference>
<name>A0ABS8VNZ9_DATST</name>
<evidence type="ECO:0000313" key="13">
    <source>
        <dbReference type="EMBL" id="MCE0482097.1"/>
    </source>
</evidence>
<keyword evidence="4" id="KW-0409">Iron storage</keyword>
<reference evidence="13 14" key="1">
    <citation type="journal article" date="2021" name="BMC Genomics">
        <title>Datura genome reveals duplications of psychoactive alkaloid biosynthetic genes and high mutation rate following tissue culture.</title>
        <authorList>
            <person name="Rajewski A."/>
            <person name="Carter-House D."/>
            <person name="Stajich J."/>
            <person name="Litt A."/>
        </authorList>
    </citation>
    <scope>NUCLEOTIDE SEQUENCE [LARGE SCALE GENOMIC DNA]</scope>
    <source>
        <strain evidence="13">AR-01</strain>
    </source>
</reference>
<dbReference type="PANTHER" id="PTHR16821:SF2">
    <property type="entry name" value="FRATAXIN, MITOCHONDRIAL"/>
    <property type="match status" value="1"/>
</dbReference>
<dbReference type="InterPro" id="IPR020895">
    <property type="entry name" value="Frataxin_CS"/>
</dbReference>
<dbReference type="NCBIfam" id="TIGR03421">
    <property type="entry name" value="FeS_CyaY"/>
    <property type="match status" value="1"/>
</dbReference>
<evidence type="ECO:0000256" key="4">
    <source>
        <dbReference type="ARBA" id="ARBA00022434"/>
    </source>
</evidence>
<keyword evidence="10" id="KW-0406">Ion transport</keyword>
<evidence type="ECO:0000256" key="5">
    <source>
        <dbReference type="ARBA" id="ARBA00022448"/>
    </source>
</evidence>
<dbReference type="NCBIfam" id="TIGR03422">
    <property type="entry name" value="mito_frataxin"/>
    <property type="match status" value="1"/>
</dbReference>
<keyword evidence="6" id="KW-0410">Iron transport</keyword>
<evidence type="ECO:0000256" key="7">
    <source>
        <dbReference type="ARBA" id="ARBA00022946"/>
    </source>
</evidence>
<accession>A0ABS8VNZ9</accession>
<keyword evidence="8" id="KW-0560">Oxidoreductase</keyword>
<protein>
    <recommendedName>
        <fullName evidence="3">ferroxidase</fullName>
        <ecNumber evidence="3">1.16.3.1</ecNumber>
    </recommendedName>
</protein>
<dbReference type="CDD" id="cd00503">
    <property type="entry name" value="Frataxin"/>
    <property type="match status" value="1"/>
</dbReference>
<dbReference type="InterPro" id="IPR017789">
    <property type="entry name" value="Frataxin"/>
</dbReference>
<dbReference type="PROSITE" id="PS01344">
    <property type="entry name" value="FRATAXIN_1"/>
    <property type="match status" value="1"/>
</dbReference>
<dbReference type="PROSITE" id="PS50810">
    <property type="entry name" value="FRATAXIN_2"/>
    <property type="match status" value="1"/>
</dbReference>
<evidence type="ECO:0000256" key="12">
    <source>
        <dbReference type="ARBA" id="ARBA00047990"/>
    </source>
</evidence>
<dbReference type="InterPro" id="IPR036524">
    <property type="entry name" value="Frataxin/CyaY_sf"/>
</dbReference>
<evidence type="ECO:0000256" key="9">
    <source>
        <dbReference type="ARBA" id="ARBA00023004"/>
    </source>
</evidence>
<keyword evidence="11" id="KW-0496">Mitochondrion</keyword>
<gene>
    <name evidence="13" type="ORF">HAX54_040494</name>
</gene>
<dbReference type="InterPro" id="IPR002908">
    <property type="entry name" value="Frataxin/CyaY"/>
</dbReference>
<evidence type="ECO:0000256" key="8">
    <source>
        <dbReference type="ARBA" id="ARBA00023002"/>
    </source>
</evidence>